<organism evidence="5 6">
    <name type="scientific">Caballeronia catudaia</name>
    <dbReference type="NCBI Taxonomy" id="1777136"/>
    <lineage>
        <taxon>Bacteria</taxon>
        <taxon>Pseudomonadati</taxon>
        <taxon>Pseudomonadota</taxon>
        <taxon>Betaproteobacteria</taxon>
        <taxon>Burkholderiales</taxon>
        <taxon>Burkholderiaceae</taxon>
        <taxon>Caballeronia</taxon>
    </lineage>
</organism>
<dbReference type="GO" id="GO:0009231">
    <property type="term" value="P:riboflavin biosynthetic process"/>
    <property type="evidence" value="ECO:0007669"/>
    <property type="project" value="InterPro"/>
</dbReference>
<dbReference type="PANTHER" id="PTHR38011">
    <property type="entry name" value="DIHYDROFOLATE REDUCTASE FAMILY PROTEIN (AFU_ORTHOLOGUE AFUA_8G06820)"/>
    <property type="match status" value="1"/>
</dbReference>
<keyword evidence="3" id="KW-0560">Oxidoreductase</keyword>
<dbReference type="EMBL" id="FCOF02000003">
    <property type="protein sequence ID" value="SAK45314.1"/>
    <property type="molecule type" value="Genomic_DNA"/>
</dbReference>
<dbReference type="OrthoDB" id="9800865at2"/>
<evidence type="ECO:0000313" key="5">
    <source>
        <dbReference type="EMBL" id="SAK45314.1"/>
    </source>
</evidence>
<dbReference type="GO" id="GO:0008703">
    <property type="term" value="F:5-amino-6-(5-phosphoribosylamino)uracil reductase activity"/>
    <property type="evidence" value="ECO:0007669"/>
    <property type="project" value="InterPro"/>
</dbReference>
<protein>
    <submittedName>
        <fullName evidence="5">5-amino-6-(5-phosphoribosylamino)uracil reductase</fullName>
    </submittedName>
</protein>
<evidence type="ECO:0000256" key="3">
    <source>
        <dbReference type="ARBA" id="ARBA00023002"/>
    </source>
</evidence>
<evidence type="ECO:0000256" key="1">
    <source>
        <dbReference type="ARBA" id="ARBA00005104"/>
    </source>
</evidence>
<dbReference type="Proteomes" id="UP000054870">
    <property type="component" value="Unassembled WGS sequence"/>
</dbReference>
<keyword evidence="6" id="KW-1185">Reference proteome</keyword>
<evidence type="ECO:0000256" key="2">
    <source>
        <dbReference type="ARBA" id="ARBA00022857"/>
    </source>
</evidence>
<gene>
    <name evidence="5" type="ORF">AWB75_00766</name>
</gene>
<dbReference type="AlphaFoldDB" id="A0A157ZID7"/>
<dbReference type="RefSeq" id="WP_061122768.1">
    <property type="nucleotide sequence ID" value="NZ_FCOF02000003.1"/>
</dbReference>
<name>A0A157ZID7_9BURK</name>
<dbReference type="Pfam" id="PF01872">
    <property type="entry name" value="RibD_C"/>
    <property type="match status" value="1"/>
</dbReference>
<evidence type="ECO:0000313" key="6">
    <source>
        <dbReference type="Proteomes" id="UP000054870"/>
    </source>
</evidence>
<comment type="caution">
    <text evidence="5">The sequence shown here is derived from an EMBL/GenBank/DDBJ whole genome shotgun (WGS) entry which is preliminary data.</text>
</comment>
<dbReference type="InterPro" id="IPR024072">
    <property type="entry name" value="DHFR-like_dom_sf"/>
</dbReference>
<dbReference type="SUPFAM" id="SSF53597">
    <property type="entry name" value="Dihydrofolate reductase-like"/>
    <property type="match status" value="1"/>
</dbReference>
<dbReference type="PANTHER" id="PTHR38011:SF7">
    <property type="entry name" value="2,5-DIAMINO-6-RIBOSYLAMINO-4(3H)-PYRIMIDINONE 5'-PHOSPHATE REDUCTASE"/>
    <property type="match status" value="1"/>
</dbReference>
<dbReference type="InterPro" id="IPR050765">
    <property type="entry name" value="Riboflavin_Biosynth_HTPR"/>
</dbReference>
<accession>A0A157ZID7</accession>
<reference evidence="5" key="1">
    <citation type="submission" date="2016-01" db="EMBL/GenBank/DDBJ databases">
        <authorList>
            <person name="Peeters C."/>
        </authorList>
    </citation>
    <scope>NUCLEOTIDE SEQUENCE [LARGE SCALE GENOMIC DNA]</scope>
    <source>
        <strain evidence="5">LMG 29318</strain>
    </source>
</reference>
<dbReference type="Gene3D" id="3.40.430.10">
    <property type="entry name" value="Dihydrofolate Reductase, subunit A"/>
    <property type="match status" value="1"/>
</dbReference>
<comment type="pathway">
    <text evidence="1">Cofactor biosynthesis; riboflavin biosynthesis.</text>
</comment>
<evidence type="ECO:0000259" key="4">
    <source>
        <dbReference type="Pfam" id="PF01872"/>
    </source>
</evidence>
<feature type="domain" description="Bacterial bifunctional deaminase-reductase C-terminal" evidence="4">
    <location>
        <begin position="3"/>
        <end position="218"/>
    </location>
</feature>
<dbReference type="InterPro" id="IPR002734">
    <property type="entry name" value="RibDG_C"/>
</dbReference>
<keyword evidence="2" id="KW-0521">NADP</keyword>
<sequence>MHIVCHMMSSIDGRSLTDNWNLDFASPTYEDTAARFDADAWACGRVTMQEISHGKDRDYPRGLAKGPISRTDHFAKRDASQYAISIDPKGRVAWKSSTALDSHIVEVLAENVEDDYLAHLQAIGASYVFGGKEDIELKRVVDTLGRELKIRKLIVEGGGHVSGAFVNAQLADEVSVLLIPLVDGREAHTSSFEIAMDAWRKPTYLKLDSVEKLDHDVVWLRYARRN</sequence>
<proteinExistence type="predicted"/>